<protein>
    <submittedName>
        <fullName evidence="3">Uncharacterized protein</fullName>
    </submittedName>
</protein>
<dbReference type="Pfam" id="PF16683">
    <property type="entry name" value="TGase_elicitor"/>
    <property type="match status" value="1"/>
</dbReference>
<sequence length="308" mass="33028">MVYTPRKYLIPAVIALVAMQMQQAAATSLYYTAETTSGTTDEISGKFPARGGEVADQDCEFTIEVDPTLPDITTILMVPVTFTDLLANTTTAPIQPVSTKVGTPVVQEDSPSDNQDQDAYTNQGSNQGSTTQSMTPAAPAAKTGTTVQGNANSKDPNCATGWEEPSITNKLQEKRRLEVNTNKDIAKLEAYFGTPMEKTLKNLPTSGVHTPSPWPAPYWPTYQDGINVVWSQGEPSPAENVGTVFTGARFNGGTDSKDDNGRHSNAAYRDLNPAYFHIAAANMLGSLNATFVVDVTAGSEVWNQPVRG</sequence>
<feature type="region of interest" description="Disordered" evidence="1">
    <location>
        <begin position="96"/>
        <end position="169"/>
    </location>
</feature>
<accession>A0A921S8B7</accession>
<evidence type="ECO:0000256" key="2">
    <source>
        <dbReference type="SAM" id="SignalP"/>
    </source>
</evidence>
<feature type="compositionally biased region" description="Polar residues" evidence="1">
    <location>
        <begin position="112"/>
        <end position="134"/>
    </location>
</feature>
<organism evidence="3 4">
    <name type="scientific">Phytophthora kernoviae</name>
    <dbReference type="NCBI Taxonomy" id="325452"/>
    <lineage>
        <taxon>Eukaryota</taxon>
        <taxon>Sar</taxon>
        <taxon>Stramenopiles</taxon>
        <taxon>Oomycota</taxon>
        <taxon>Peronosporomycetes</taxon>
        <taxon>Peronosporales</taxon>
        <taxon>Peronosporaceae</taxon>
        <taxon>Phytophthora</taxon>
    </lineage>
</organism>
<evidence type="ECO:0000313" key="3">
    <source>
        <dbReference type="EMBL" id="KAG2503013.1"/>
    </source>
</evidence>
<gene>
    <name evidence="3" type="ORF">JM18_009652</name>
</gene>
<feature type="chain" id="PRO_5037380046" evidence="2">
    <location>
        <begin position="27"/>
        <end position="308"/>
    </location>
</feature>
<feature type="compositionally biased region" description="Low complexity" evidence="1">
    <location>
        <begin position="135"/>
        <end position="146"/>
    </location>
</feature>
<evidence type="ECO:0000256" key="1">
    <source>
        <dbReference type="SAM" id="MobiDB-lite"/>
    </source>
</evidence>
<reference evidence="3" key="1">
    <citation type="journal article" date="2015" name="Genom Data">
        <title>Genome sequences of six Phytophthora species associated with forests in New Zealand.</title>
        <authorList>
            <person name="Studholme D.J."/>
            <person name="McDougal R.L."/>
            <person name="Sambles C."/>
            <person name="Hansen E."/>
            <person name="Hardy G."/>
            <person name="Grant M."/>
            <person name="Ganley R.J."/>
            <person name="Williams N.M."/>
        </authorList>
    </citation>
    <scope>NUCLEOTIDE SEQUENCE</scope>
    <source>
        <strain evidence="3">NZFS 3630</strain>
    </source>
</reference>
<proteinExistence type="predicted"/>
<dbReference type="AlphaFoldDB" id="A0A921S8B7"/>
<dbReference type="Proteomes" id="UP000792063">
    <property type="component" value="Unassembled WGS sequence"/>
</dbReference>
<feature type="non-terminal residue" evidence="3">
    <location>
        <position position="308"/>
    </location>
</feature>
<dbReference type="EMBL" id="JPWU03001040">
    <property type="protein sequence ID" value="KAG2503013.1"/>
    <property type="molecule type" value="Genomic_DNA"/>
</dbReference>
<evidence type="ECO:0000313" key="4">
    <source>
        <dbReference type="Proteomes" id="UP000792063"/>
    </source>
</evidence>
<comment type="caution">
    <text evidence="3">The sequence shown here is derived from an EMBL/GenBank/DDBJ whole genome shotgun (WGS) entry which is preliminary data.</text>
</comment>
<name>A0A921S8B7_9STRA</name>
<reference evidence="3" key="2">
    <citation type="submission" date="2020-06" db="EMBL/GenBank/DDBJ databases">
        <authorList>
            <person name="Studholme D.J."/>
        </authorList>
    </citation>
    <scope>NUCLEOTIDE SEQUENCE</scope>
    <source>
        <strain evidence="3">NZFS 3630</strain>
    </source>
</reference>
<feature type="signal peptide" evidence="2">
    <location>
        <begin position="1"/>
        <end position="26"/>
    </location>
</feature>
<dbReference type="GO" id="GO:0016755">
    <property type="term" value="F:aminoacyltransferase activity"/>
    <property type="evidence" value="ECO:0007669"/>
    <property type="project" value="InterPro"/>
</dbReference>
<dbReference type="InterPro" id="IPR032048">
    <property type="entry name" value="TGase_elicitor"/>
</dbReference>
<keyword evidence="2" id="KW-0732">Signal</keyword>